<evidence type="ECO:0000313" key="5">
    <source>
        <dbReference type="Proteomes" id="UP000257143"/>
    </source>
</evidence>
<gene>
    <name evidence="4" type="ORF">CWR48_11465</name>
</gene>
<reference evidence="5" key="1">
    <citation type="submission" date="2017-11" db="EMBL/GenBank/DDBJ databases">
        <authorList>
            <person name="Zhu W."/>
        </authorList>
    </citation>
    <scope>NUCLEOTIDE SEQUENCE [LARGE SCALE GENOMIC DNA]</scope>
    <source>
        <strain evidence="5">CAU 1183</strain>
    </source>
</reference>
<feature type="transmembrane region" description="Helical" evidence="1">
    <location>
        <begin position="34"/>
        <end position="53"/>
    </location>
</feature>
<keyword evidence="1" id="KW-0812">Transmembrane</keyword>
<sequence>MKNAFRYFIAIVLIIFGAMLVLANIGMVDFEIGIAWQYMYPTFFVVIGLKWLVDYLLKKGGTWIGGSFLLIFGTLLLLDRFEVITFSFWDVYKLWPLLIVYIGFMMFGRGSNIVIEYESDNKHKKKKTYHGSTFSIGNHEFNEQNWKVEPMNLKNLAGEYYFDFSKAFIPEKRIPFAIHSLAGDVNIIIPENVAFRVDATVSAGEIMILNQSADGINRSLTYETENYENAVQKLDFNIRLKAGSVRINQV</sequence>
<feature type="domain" description="LiaF transmembrane" evidence="3">
    <location>
        <begin position="8"/>
        <end position="109"/>
    </location>
</feature>
<dbReference type="Proteomes" id="UP000257143">
    <property type="component" value="Unassembled WGS sequence"/>
</dbReference>
<dbReference type="PIRSF" id="PIRSF031509">
    <property type="entry name" value="Cell_wall_LiaF/YvqF"/>
    <property type="match status" value="1"/>
</dbReference>
<dbReference type="InterPro" id="IPR054331">
    <property type="entry name" value="LiaF_TM"/>
</dbReference>
<dbReference type="Pfam" id="PF09922">
    <property type="entry name" value="LiaF-like_C"/>
    <property type="match status" value="1"/>
</dbReference>
<name>A0A3D8PSH3_9BACI</name>
<feature type="domain" description="Cell wall-active antibiotics response LiaF-like C-terminal" evidence="2">
    <location>
        <begin position="136"/>
        <end position="247"/>
    </location>
</feature>
<feature type="transmembrane region" description="Helical" evidence="1">
    <location>
        <begin position="60"/>
        <end position="78"/>
    </location>
</feature>
<evidence type="ECO:0000259" key="2">
    <source>
        <dbReference type="Pfam" id="PF09922"/>
    </source>
</evidence>
<evidence type="ECO:0000256" key="1">
    <source>
        <dbReference type="SAM" id="Phobius"/>
    </source>
</evidence>
<evidence type="ECO:0000313" key="4">
    <source>
        <dbReference type="EMBL" id="RDW18198.1"/>
    </source>
</evidence>
<evidence type="ECO:0008006" key="6">
    <source>
        <dbReference type="Google" id="ProtNLM"/>
    </source>
</evidence>
<keyword evidence="5" id="KW-1185">Reference proteome</keyword>
<dbReference type="OrthoDB" id="1953204at2"/>
<comment type="caution">
    <text evidence="4">The sequence shown here is derived from an EMBL/GenBank/DDBJ whole genome shotgun (WGS) entry which is preliminary data.</text>
</comment>
<proteinExistence type="predicted"/>
<protein>
    <recommendedName>
        <fullName evidence="6">Cell wall-active antibiotics response protein</fullName>
    </recommendedName>
</protein>
<dbReference type="InterPro" id="IPR016975">
    <property type="entry name" value="Cell_wall_LiaF"/>
</dbReference>
<dbReference type="AlphaFoldDB" id="A0A3D8PSH3"/>
<keyword evidence="1" id="KW-1133">Transmembrane helix</keyword>
<dbReference type="InterPro" id="IPR024425">
    <property type="entry name" value="LiaF-like_C"/>
</dbReference>
<organism evidence="4 5">
    <name type="scientific">Oceanobacillus arenosus</name>
    <dbReference type="NCBI Taxonomy" id="1229153"/>
    <lineage>
        <taxon>Bacteria</taxon>
        <taxon>Bacillati</taxon>
        <taxon>Bacillota</taxon>
        <taxon>Bacilli</taxon>
        <taxon>Bacillales</taxon>
        <taxon>Bacillaceae</taxon>
        <taxon>Oceanobacillus</taxon>
    </lineage>
</organism>
<evidence type="ECO:0000259" key="3">
    <source>
        <dbReference type="Pfam" id="PF22570"/>
    </source>
</evidence>
<dbReference type="InterPro" id="IPR047793">
    <property type="entry name" value="LiaF_C"/>
</dbReference>
<dbReference type="Pfam" id="PF22570">
    <property type="entry name" value="LiaF-TM"/>
    <property type="match status" value="1"/>
</dbReference>
<dbReference type="GO" id="GO:0016020">
    <property type="term" value="C:membrane"/>
    <property type="evidence" value="ECO:0007669"/>
    <property type="project" value="InterPro"/>
</dbReference>
<accession>A0A3D8PSH3</accession>
<keyword evidence="1" id="KW-0472">Membrane</keyword>
<dbReference type="EMBL" id="PIOC01000017">
    <property type="protein sequence ID" value="RDW18198.1"/>
    <property type="molecule type" value="Genomic_DNA"/>
</dbReference>
<feature type="transmembrane region" description="Helical" evidence="1">
    <location>
        <begin position="98"/>
        <end position="117"/>
    </location>
</feature>
<dbReference type="NCBIfam" id="NF040535">
    <property type="entry name" value="LiaF_C_term"/>
    <property type="match status" value="1"/>
</dbReference>
<feature type="transmembrane region" description="Helical" evidence="1">
    <location>
        <begin position="7"/>
        <end position="28"/>
    </location>
</feature>